<proteinExistence type="predicted"/>
<organism evidence="2 3">
    <name type="scientific">Paenibacillus zeisoli</name>
    <dbReference type="NCBI Taxonomy" id="2496267"/>
    <lineage>
        <taxon>Bacteria</taxon>
        <taxon>Bacillati</taxon>
        <taxon>Bacillota</taxon>
        <taxon>Bacilli</taxon>
        <taxon>Bacillales</taxon>
        <taxon>Paenibacillaceae</taxon>
        <taxon>Paenibacillus</taxon>
    </lineage>
</organism>
<keyword evidence="1" id="KW-0472">Membrane</keyword>
<gene>
    <name evidence="2" type="ORF">EJP77_08455</name>
</gene>
<comment type="caution">
    <text evidence="2">The sequence shown here is derived from an EMBL/GenBank/DDBJ whole genome shotgun (WGS) entry which is preliminary data.</text>
</comment>
<sequence>MISRSKQQIGVLIMLTGLLHTGVGLILFTKYLLPILSEGVWNTVQEGQWERGTSFWFMMFGLLFIMLGYITDWLVRKRGISPPAAFGWMLFALCVLGVVIMPVSGFWLGLPQAWILTRKDTLAGG</sequence>
<feature type="transmembrane region" description="Helical" evidence="1">
    <location>
        <begin position="87"/>
        <end position="110"/>
    </location>
</feature>
<dbReference type="Pfam" id="PF20064">
    <property type="entry name" value="DUF6463"/>
    <property type="match status" value="1"/>
</dbReference>
<keyword evidence="1" id="KW-0812">Transmembrane</keyword>
<feature type="transmembrane region" description="Helical" evidence="1">
    <location>
        <begin position="53"/>
        <end position="75"/>
    </location>
</feature>
<dbReference type="EMBL" id="RZNX01000002">
    <property type="protein sequence ID" value="RUT33804.1"/>
    <property type="molecule type" value="Genomic_DNA"/>
</dbReference>
<evidence type="ECO:0000313" key="2">
    <source>
        <dbReference type="EMBL" id="RUT33804.1"/>
    </source>
</evidence>
<feature type="transmembrane region" description="Helical" evidence="1">
    <location>
        <begin position="12"/>
        <end position="33"/>
    </location>
</feature>
<protein>
    <recommendedName>
        <fullName evidence="4">MFS transporter</fullName>
    </recommendedName>
</protein>
<reference evidence="2 3" key="1">
    <citation type="submission" date="2018-12" db="EMBL/GenBank/DDBJ databases">
        <authorList>
            <person name="Sun L."/>
            <person name="Chen Z."/>
        </authorList>
    </citation>
    <scope>NUCLEOTIDE SEQUENCE [LARGE SCALE GENOMIC DNA]</scope>
    <source>
        <strain evidence="2 3">3-5-3</strain>
    </source>
</reference>
<dbReference type="AlphaFoldDB" id="A0A3S1B966"/>
<evidence type="ECO:0008006" key="4">
    <source>
        <dbReference type="Google" id="ProtNLM"/>
    </source>
</evidence>
<keyword evidence="1" id="KW-1133">Transmembrane helix</keyword>
<dbReference type="InterPro" id="IPR045590">
    <property type="entry name" value="DUF6463"/>
</dbReference>
<name>A0A3S1B966_9BACL</name>
<evidence type="ECO:0000256" key="1">
    <source>
        <dbReference type="SAM" id="Phobius"/>
    </source>
</evidence>
<dbReference type="OrthoDB" id="1034758at2"/>
<dbReference type="Proteomes" id="UP000272464">
    <property type="component" value="Unassembled WGS sequence"/>
</dbReference>
<keyword evidence="3" id="KW-1185">Reference proteome</keyword>
<accession>A0A3S1B966</accession>
<evidence type="ECO:0000313" key="3">
    <source>
        <dbReference type="Proteomes" id="UP000272464"/>
    </source>
</evidence>